<dbReference type="AlphaFoldDB" id="A0A1I3NVD9"/>
<dbReference type="Proteomes" id="UP000183018">
    <property type="component" value="Unassembled WGS sequence"/>
</dbReference>
<evidence type="ECO:0000313" key="2">
    <source>
        <dbReference type="EMBL" id="SFJ13127.1"/>
    </source>
</evidence>
<gene>
    <name evidence="2" type="ORF">SAMN05216602_4040</name>
</gene>
<dbReference type="STRING" id="289370.SAMN05216602_4040"/>
<proteinExistence type="predicted"/>
<protein>
    <submittedName>
        <fullName evidence="2">Uncharacterized protein</fullName>
    </submittedName>
</protein>
<keyword evidence="3" id="KW-1185">Reference proteome</keyword>
<dbReference type="EMBL" id="FORC01000004">
    <property type="protein sequence ID" value="SFJ13127.1"/>
    <property type="molecule type" value="Genomic_DNA"/>
</dbReference>
<evidence type="ECO:0000313" key="3">
    <source>
        <dbReference type="Proteomes" id="UP000183018"/>
    </source>
</evidence>
<evidence type="ECO:0000256" key="1">
    <source>
        <dbReference type="SAM" id="MobiDB-lite"/>
    </source>
</evidence>
<accession>A0A1I3NVD9</accession>
<feature type="region of interest" description="Disordered" evidence="1">
    <location>
        <begin position="49"/>
        <end position="78"/>
    </location>
</feature>
<name>A0A1I3NVD9_9GAMM</name>
<sequence>MLDAPTLQPRAEQSAELAALMATYERQHGPVQTLPIVTAGNKQLPFVITSPGKPKAKPSRALRQQDHKRHTADTAKKRKAAERLAILQRMAPAGASINEMCDATGLSPKTVMDRLRDHRIKRGPKMNLEA</sequence>
<organism evidence="2 3">
    <name type="scientific">Phytopseudomonas argentinensis</name>
    <dbReference type="NCBI Taxonomy" id="289370"/>
    <lineage>
        <taxon>Bacteria</taxon>
        <taxon>Pseudomonadati</taxon>
        <taxon>Pseudomonadota</taxon>
        <taxon>Gammaproteobacteria</taxon>
        <taxon>Pseudomonadales</taxon>
        <taxon>Pseudomonadaceae</taxon>
        <taxon>Phytopseudomonas</taxon>
    </lineage>
</organism>
<dbReference type="RefSeq" id="WP_074888298.1">
    <property type="nucleotide sequence ID" value="NZ_FORC01000004.1"/>
</dbReference>
<dbReference type="OrthoDB" id="6881014at2"/>
<reference evidence="3" key="1">
    <citation type="submission" date="2016-10" db="EMBL/GenBank/DDBJ databases">
        <authorList>
            <person name="Varghese N."/>
            <person name="Submissions S."/>
        </authorList>
    </citation>
    <scope>NUCLEOTIDE SEQUENCE [LARGE SCALE GENOMIC DNA]</scope>
    <source>
        <strain evidence="3">LMG 22563</strain>
    </source>
</reference>
<feature type="compositionally biased region" description="Basic residues" evidence="1">
    <location>
        <begin position="54"/>
        <end position="78"/>
    </location>
</feature>